<reference evidence="5 6" key="1">
    <citation type="submission" date="2020-11" db="EMBL/GenBank/DDBJ databases">
        <authorList>
            <person name="Lassalle F."/>
        </authorList>
    </citation>
    <scope>NUCLEOTIDE SEQUENCE [LARGE SCALE GENOMIC DNA]</scope>
    <source>
        <strain evidence="5 6">AB21</strain>
    </source>
</reference>
<dbReference type="PANTHER" id="PTHR45024">
    <property type="entry name" value="DEHYDROGENASES, SHORT CHAIN"/>
    <property type="match status" value="1"/>
</dbReference>
<gene>
    <name evidence="5" type="ORF">RHAB21_04149</name>
</gene>
<dbReference type="SUPFAM" id="SSF51735">
    <property type="entry name" value="NAD(P)-binding Rossmann-fold domains"/>
    <property type="match status" value="1"/>
</dbReference>
<dbReference type="PRINTS" id="PR00081">
    <property type="entry name" value="GDHRDH"/>
</dbReference>
<dbReference type="InterPro" id="IPR051687">
    <property type="entry name" value="Peroxisomal_Beta-Oxidation"/>
</dbReference>
<sequence length="303" mass="31288">MAAGIELGGKVAVVTGAGRGIGRAMALALAKAGAAVIVNDLDVATTDEVVRSIRGGGGKATGAVGAIGDSAAADQCVETAVSSFGRLDIMITNAGNLRDRVLWNTSDEDFDQVIATHLRGTFTCARAAARHFRTAGEGGRLILMASLAGQRGNFGQTAYGAAKAGIAAMARTWSMELAKAKVTVNAIVPNALTRMTETIPVFAPYAAMAERGEPLPEHLRSNIGIGTAEDVAPLAVFLSSDRAAGISGQCIGLGGDRLSLWQHPQEKQFALHHGGWTAEAIAETWPGMFEGAMESVGIEMGEI</sequence>
<accession>A0ABN7JW44</accession>
<evidence type="ECO:0000256" key="3">
    <source>
        <dbReference type="RuleBase" id="RU000363"/>
    </source>
</evidence>
<dbReference type="PANTHER" id="PTHR45024:SF2">
    <property type="entry name" value="SCP2 DOMAIN-CONTAINING PROTEIN"/>
    <property type="match status" value="1"/>
</dbReference>
<dbReference type="Proteomes" id="UP000601041">
    <property type="component" value="Unassembled WGS sequence"/>
</dbReference>
<evidence type="ECO:0000259" key="4">
    <source>
        <dbReference type="SMART" id="SM00822"/>
    </source>
</evidence>
<organism evidence="5 6">
    <name type="scientific">Pseudorhizobium halotolerans</name>
    <dbReference type="NCBI Taxonomy" id="1233081"/>
    <lineage>
        <taxon>Bacteria</taxon>
        <taxon>Pseudomonadati</taxon>
        <taxon>Pseudomonadota</taxon>
        <taxon>Alphaproteobacteria</taxon>
        <taxon>Hyphomicrobiales</taxon>
        <taxon>Rhizobiaceae</taxon>
        <taxon>Rhizobium/Agrobacterium group</taxon>
        <taxon>Pseudorhizobium</taxon>
    </lineage>
</organism>
<dbReference type="SMART" id="SM00822">
    <property type="entry name" value="PKS_KR"/>
    <property type="match status" value="1"/>
</dbReference>
<evidence type="ECO:0000313" key="6">
    <source>
        <dbReference type="Proteomes" id="UP000601041"/>
    </source>
</evidence>
<dbReference type="PROSITE" id="PS00061">
    <property type="entry name" value="ADH_SHORT"/>
    <property type="match status" value="1"/>
</dbReference>
<dbReference type="InterPro" id="IPR036291">
    <property type="entry name" value="NAD(P)-bd_dom_sf"/>
</dbReference>
<dbReference type="Gene3D" id="3.40.50.720">
    <property type="entry name" value="NAD(P)-binding Rossmann-like Domain"/>
    <property type="match status" value="1"/>
</dbReference>
<dbReference type="InterPro" id="IPR002347">
    <property type="entry name" value="SDR_fam"/>
</dbReference>
<comment type="caution">
    <text evidence="5">The sequence shown here is derived from an EMBL/GenBank/DDBJ whole genome shotgun (WGS) entry which is preliminary data.</text>
</comment>
<keyword evidence="2" id="KW-0560">Oxidoreductase</keyword>
<dbReference type="EMBL" id="CABFWE030000011">
    <property type="protein sequence ID" value="CAD7050330.1"/>
    <property type="molecule type" value="Genomic_DNA"/>
</dbReference>
<comment type="similarity">
    <text evidence="1 3">Belongs to the short-chain dehydrogenases/reductases (SDR) family.</text>
</comment>
<protein>
    <submittedName>
        <fullName evidence="5">3-oxoacyl-ACP reductase</fullName>
    </submittedName>
</protein>
<proteinExistence type="inferred from homology"/>
<keyword evidence="6" id="KW-1185">Reference proteome</keyword>
<dbReference type="PRINTS" id="PR00080">
    <property type="entry name" value="SDRFAMILY"/>
</dbReference>
<name>A0ABN7JW44_9HYPH</name>
<evidence type="ECO:0000256" key="2">
    <source>
        <dbReference type="ARBA" id="ARBA00023002"/>
    </source>
</evidence>
<dbReference type="Pfam" id="PF00106">
    <property type="entry name" value="adh_short"/>
    <property type="match status" value="1"/>
</dbReference>
<dbReference type="RefSeq" id="WP_142589176.1">
    <property type="nucleotide sequence ID" value="NZ_CABFWE030000011.1"/>
</dbReference>
<dbReference type="InterPro" id="IPR020904">
    <property type="entry name" value="Sc_DH/Rdtase_CS"/>
</dbReference>
<dbReference type="InterPro" id="IPR057326">
    <property type="entry name" value="KR_dom"/>
</dbReference>
<evidence type="ECO:0000313" key="5">
    <source>
        <dbReference type="EMBL" id="CAD7050330.1"/>
    </source>
</evidence>
<evidence type="ECO:0000256" key="1">
    <source>
        <dbReference type="ARBA" id="ARBA00006484"/>
    </source>
</evidence>
<feature type="domain" description="Ketoreductase" evidence="4">
    <location>
        <begin position="10"/>
        <end position="190"/>
    </location>
</feature>